<evidence type="ECO:0000256" key="7">
    <source>
        <dbReference type="ARBA" id="ARBA00022989"/>
    </source>
</evidence>
<keyword evidence="13" id="KW-1185">Reference proteome</keyword>
<feature type="binding site" evidence="11">
    <location>
        <position position="323"/>
    </location>
    <ligand>
        <name>K(+)</name>
        <dbReference type="ChEBI" id="CHEBI:29103"/>
    </ligand>
</feature>
<comment type="function">
    <text evidence="10">Low-affinity potassium transport system. Interacts with Trk system potassium uptake protein TrkA.</text>
</comment>
<keyword evidence="4 10" id="KW-0633">Potassium transport</keyword>
<dbReference type="KEGG" id="palw:PSAL_015630"/>
<evidence type="ECO:0000256" key="4">
    <source>
        <dbReference type="ARBA" id="ARBA00022538"/>
    </source>
</evidence>
<protein>
    <recommendedName>
        <fullName evidence="10">Trk system potassium uptake protein</fullName>
    </recommendedName>
</protein>
<feature type="binding site" evidence="11">
    <location>
        <position position="322"/>
    </location>
    <ligand>
        <name>K(+)</name>
        <dbReference type="ChEBI" id="CHEBI:29103"/>
    </ligand>
</feature>
<reference evidence="12 13" key="1">
    <citation type="submission" date="2020-08" db="EMBL/GenBank/DDBJ databases">
        <title>Genome sequence of Rhodobacteraceae bacterium Lw-13e.</title>
        <authorList>
            <person name="Poehlein A."/>
            <person name="Wolter L."/>
            <person name="Daniel R."/>
            <person name="Brinkhoff T."/>
        </authorList>
    </citation>
    <scope>NUCLEOTIDE SEQUENCE [LARGE SCALE GENOMIC DNA]</scope>
    <source>
        <strain evidence="12 13">Lw-13e</strain>
    </source>
</reference>
<dbReference type="PANTHER" id="PTHR32024">
    <property type="entry name" value="TRK SYSTEM POTASSIUM UPTAKE PROTEIN TRKG-RELATED"/>
    <property type="match status" value="1"/>
</dbReference>
<comment type="subcellular location">
    <subcellularLocation>
        <location evidence="10">Cell inner membrane</location>
        <topology evidence="10">Multi-pass membrane protein</topology>
    </subcellularLocation>
    <subcellularLocation>
        <location evidence="1">Cell membrane</location>
        <topology evidence="1">Multi-pass membrane protein</topology>
    </subcellularLocation>
</comment>
<evidence type="ECO:0000256" key="1">
    <source>
        <dbReference type="ARBA" id="ARBA00004651"/>
    </source>
</evidence>
<evidence type="ECO:0000256" key="11">
    <source>
        <dbReference type="PIRSR" id="PIRSR006247-1"/>
    </source>
</evidence>
<comment type="similarity">
    <text evidence="10">Belongs to the TrkH potassium transport family.</text>
</comment>
<sequence>MGPESGLWHAVEGRSASVPVMNFVVFVNGVGLLFSAALMLMDAAIFPATRTLFVESALLTGFPGVILALASASRFSEVTRLHGFLLTSSIWVTAALAGAVPLAMFGLTPVDALFEAMSGITTTGATVMSGLDATPRGILLWRATLQAVGGVGFIVTGIALLPVLRVGGMQLFQTESSDRSDKVTGTAATFALATLAVYLGLMGLCAVFYAAGGMGVFDAITHAMTTLSTGGYSNYDASFGHFTGSYLQWVATGFMLAGALPFAWYIRAWRRGAIASEQVAAMFKTLAVVIAVLTAWLCWSHHILLPDALRLVAFNVVSVVTTTGYATTDYTLWGPVAQVAFLALTLVGGCTGSTSGGAKAMRWLLFARALRVAVRKVHAPHSVQQIRYEGRRVTPDVLNGVMAFFVFYAVTASILSVILAFLGMDLVAAVSGALTALANVGPGLGAVIGPAGNFEPLGWAAKLVLTAGMYLGRLEILTVYVLLMPAFWRETHRAERQV</sequence>
<dbReference type="GO" id="GO:0015379">
    <property type="term" value="F:potassium:chloride symporter activity"/>
    <property type="evidence" value="ECO:0007669"/>
    <property type="project" value="InterPro"/>
</dbReference>
<accession>A0A418SH02</accession>
<keyword evidence="7" id="KW-1133">Transmembrane helix</keyword>
<keyword evidence="11" id="KW-0479">Metal-binding</keyword>
<evidence type="ECO:0000256" key="3">
    <source>
        <dbReference type="ARBA" id="ARBA00022475"/>
    </source>
</evidence>
<evidence type="ECO:0000256" key="6">
    <source>
        <dbReference type="ARBA" id="ARBA00022958"/>
    </source>
</evidence>
<feature type="binding site" evidence="11">
    <location>
        <position position="440"/>
    </location>
    <ligand>
        <name>K(+)</name>
        <dbReference type="ChEBI" id="CHEBI:29103"/>
    </ligand>
</feature>
<dbReference type="GO" id="GO:0005886">
    <property type="term" value="C:plasma membrane"/>
    <property type="evidence" value="ECO:0007669"/>
    <property type="project" value="UniProtKB-SubCell"/>
</dbReference>
<keyword evidence="9 10" id="KW-0472">Membrane</keyword>
<dbReference type="AlphaFoldDB" id="A0A418SH02"/>
<dbReference type="EMBL" id="CP060436">
    <property type="protein sequence ID" value="QPM90326.1"/>
    <property type="molecule type" value="Genomic_DNA"/>
</dbReference>
<evidence type="ECO:0000256" key="2">
    <source>
        <dbReference type="ARBA" id="ARBA00022448"/>
    </source>
</evidence>
<feature type="binding site" evidence="11">
    <location>
        <position position="230"/>
    </location>
    <ligand>
        <name>K(+)</name>
        <dbReference type="ChEBI" id="CHEBI:29103"/>
    </ligand>
</feature>
<evidence type="ECO:0000256" key="10">
    <source>
        <dbReference type="PIRNR" id="PIRNR006247"/>
    </source>
</evidence>
<feature type="binding site" evidence="11">
    <location>
        <position position="122"/>
    </location>
    <ligand>
        <name>K(+)</name>
        <dbReference type="ChEBI" id="CHEBI:29103"/>
    </ligand>
</feature>
<keyword evidence="10" id="KW-0997">Cell inner membrane</keyword>
<feature type="binding site" evidence="11">
    <location>
        <position position="439"/>
    </location>
    <ligand>
        <name>K(+)</name>
        <dbReference type="ChEBI" id="CHEBI:29103"/>
    </ligand>
</feature>
<evidence type="ECO:0000256" key="5">
    <source>
        <dbReference type="ARBA" id="ARBA00022692"/>
    </source>
</evidence>
<proteinExistence type="inferred from homology"/>
<dbReference type="InterPro" id="IPR004772">
    <property type="entry name" value="TrkH"/>
</dbReference>
<keyword evidence="5" id="KW-0812">Transmembrane</keyword>
<keyword evidence="2 10" id="KW-0813">Transport</keyword>
<evidence type="ECO:0000256" key="8">
    <source>
        <dbReference type="ARBA" id="ARBA00023065"/>
    </source>
</evidence>
<gene>
    <name evidence="12" type="primary">trkI_2</name>
    <name evidence="12" type="ORF">PSAL_015630</name>
</gene>
<keyword evidence="3 10" id="KW-1003">Cell membrane</keyword>
<name>A0A418SH02_9RHOB</name>
<dbReference type="PANTHER" id="PTHR32024:SF3">
    <property type="entry name" value="TRK SYSTEM POTASSIUM UPTAKE PROTEIN"/>
    <property type="match status" value="1"/>
</dbReference>
<dbReference type="GO" id="GO:0046872">
    <property type="term" value="F:metal ion binding"/>
    <property type="evidence" value="ECO:0007669"/>
    <property type="project" value="UniProtKB-KW"/>
</dbReference>
<evidence type="ECO:0000313" key="12">
    <source>
        <dbReference type="EMBL" id="QPM90326.1"/>
    </source>
</evidence>
<organism evidence="12 13">
    <name type="scientific">Pseudooceanicola algae</name>
    <dbReference type="NCBI Taxonomy" id="1537215"/>
    <lineage>
        <taxon>Bacteria</taxon>
        <taxon>Pseudomonadati</taxon>
        <taxon>Pseudomonadota</taxon>
        <taxon>Alphaproteobacteria</taxon>
        <taxon>Rhodobacterales</taxon>
        <taxon>Paracoccaceae</taxon>
        <taxon>Pseudooceanicola</taxon>
    </lineage>
</organism>
<keyword evidence="6 10" id="KW-0630">Potassium</keyword>
<dbReference type="InterPro" id="IPR003445">
    <property type="entry name" value="Cat_transpt"/>
</dbReference>
<feature type="binding site" evidence="11">
    <location>
        <position position="123"/>
    </location>
    <ligand>
        <name>K(+)</name>
        <dbReference type="ChEBI" id="CHEBI:29103"/>
    </ligand>
</feature>
<dbReference type="Pfam" id="PF02386">
    <property type="entry name" value="TrkH"/>
    <property type="match status" value="2"/>
</dbReference>
<dbReference type="Proteomes" id="UP000283786">
    <property type="component" value="Chromosome"/>
</dbReference>
<evidence type="ECO:0000256" key="9">
    <source>
        <dbReference type="ARBA" id="ARBA00023136"/>
    </source>
</evidence>
<dbReference type="PIRSF" id="PIRSF006247">
    <property type="entry name" value="TrkH"/>
    <property type="match status" value="1"/>
</dbReference>
<evidence type="ECO:0000313" key="13">
    <source>
        <dbReference type="Proteomes" id="UP000283786"/>
    </source>
</evidence>
<keyword evidence="8 10" id="KW-0406">Ion transport</keyword>